<dbReference type="InterPro" id="IPR008969">
    <property type="entry name" value="CarboxyPept-like_regulatory"/>
</dbReference>
<name>A0A3B7MW35_9BACT</name>
<dbReference type="PROSITE" id="PS52016">
    <property type="entry name" value="TONB_DEPENDENT_REC_3"/>
    <property type="match status" value="1"/>
</dbReference>
<dbReference type="InterPro" id="IPR012910">
    <property type="entry name" value="Plug_dom"/>
</dbReference>
<evidence type="ECO:0000256" key="3">
    <source>
        <dbReference type="ARBA" id="ARBA00022452"/>
    </source>
</evidence>
<keyword evidence="5 9" id="KW-0798">TonB box</keyword>
<dbReference type="SUPFAM" id="SSF56935">
    <property type="entry name" value="Porins"/>
    <property type="match status" value="1"/>
</dbReference>
<evidence type="ECO:0000256" key="2">
    <source>
        <dbReference type="ARBA" id="ARBA00022448"/>
    </source>
</evidence>
<evidence type="ECO:0000256" key="5">
    <source>
        <dbReference type="ARBA" id="ARBA00023077"/>
    </source>
</evidence>
<evidence type="ECO:0000313" key="12">
    <source>
        <dbReference type="EMBL" id="AXY77216.1"/>
    </source>
</evidence>
<keyword evidence="4 8" id="KW-0812">Transmembrane</keyword>
<sequence length="926" mass="104369">MRRLPFLVVFGITLLYFSGKVAAQQAELKPVSIILTDTSVNVIVQELERQSGYHFYYDPVQFDSLRMSIAINSQPLKKALEQIFENTPFKFTILPDKQYVFITKGPVIQTELPAGFFAKTVKDTVRREQAGVPDYGDKKKVRADASIENKLFEIGNKSSNTGPGNVTIAGFVRNIKSGEPIVGATVVVLNSSTGVATDQYGYFSLTIPKGRYVLNIQGLGMKDTKRQVALYAGGKLDIDMEERVTSLKEVIVSAQKLANIRNVQMGTERLTIRAIKQIPTAFGEADILKAVLTLPGVKSVGEASTGFNVRGGAADQNLILFNDATIYNPSHFFGFFSAFNPDIVKDVELYKSSIPAKYGGRLSSVLDISSREGNKKDFTGSAGIGLITSRFNIEGPIQKEKTSFILGARTTYAKWMLNLLPDEYENSKAAFYDINLHISHQFNPKNNLYITGYTSRDRFNLNNDTTYGYNNNNVSIKWKHIFSNKFTGVFTAGYDRYAYHISSEKNKINAYKLGFDINQYNVKADFNWYASPEHQIDFGVSTIRYKLNPGNFEPVGKESLIVADEVATEQAQESAIYLSEKWNITPELSVQAGARYSFYQNLGPANINTYAPGVPKNEDNITGTKTYGKGDVTQTYSGPEWRLSARYSITPSFSIKAGYNSLRQYIHMLSNTTAISPTDIWKLSDKNIKPQYGDQVSLGFYKNFRSNSIETSVEVYYKNIKDYLDYKSGANLIMNDHIETDVIGTKGRAYGVELMIKKQNGKLNGWISYTYSRIELKMDDANAGELINRGEYYPSNYDKPHDVTMVGNYRFTHRFSVSLNATYSTGRPVTLPIGRYYYGGSWRALYSDRNAYRIPDYFRTDFAMIIEGNHKLKQKTHNSWTLGLYNITGRKNPYSVYFTSENGRINGYKLSIFGNIIPFINYNIRF</sequence>
<dbReference type="RefSeq" id="WP_119053092.1">
    <property type="nucleotide sequence ID" value="NZ_CP032157.1"/>
</dbReference>
<evidence type="ECO:0000313" key="13">
    <source>
        <dbReference type="Proteomes" id="UP000263900"/>
    </source>
</evidence>
<dbReference type="KEGG" id="pseg:D3H65_25945"/>
<keyword evidence="12" id="KW-0675">Receptor</keyword>
<feature type="domain" description="TonB-dependent receptor plug" evidence="11">
    <location>
        <begin position="283"/>
        <end position="361"/>
    </location>
</feature>
<dbReference type="InterPro" id="IPR000531">
    <property type="entry name" value="Beta-barrel_TonB"/>
</dbReference>
<evidence type="ECO:0000256" key="8">
    <source>
        <dbReference type="PROSITE-ProRule" id="PRU01360"/>
    </source>
</evidence>
<dbReference type="Pfam" id="PF00593">
    <property type="entry name" value="TonB_dep_Rec_b-barrel"/>
    <property type="match status" value="1"/>
</dbReference>
<dbReference type="Gene3D" id="2.40.170.20">
    <property type="entry name" value="TonB-dependent receptor, beta-barrel domain"/>
    <property type="match status" value="1"/>
</dbReference>
<keyword evidence="6 8" id="KW-0472">Membrane</keyword>
<keyword evidence="7 8" id="KW-0998">Cell outer membrane</keyword>
<proteinExistence type="inferred from homology"/>
<evidence type="ECO:0000259" key="11">
    <source>
        <dbReference type="Pfam" id="PF07715"/>
    </source>
</evidence>
<evidence type="ECO:0000256" key="9">
    <source>
        <dbReference type="RuleBase" id="RU003357"/>
    </source>
</evidence>
<gene>
    <name evidence="12" type="ORF">D3H65_25945</name>
</gene>
<comment type="subcellular location">
    <subcellularLocation>
        <location evidence="1 8">Cell outer membrane</location>
        <topology evidence="1 8">Multi-pass membrane protein</topology>
    </subcellularLocation>
</comment>
<feature type="domain" description="TonB-dependent receptor-like beta-barrel" evidence="10">
    <location>
        <begin position="449"/>
        <end position="887"/>
    </location>
</feature>
<dbReference type="InterPro" id="IPR037066">
    <property type="entry name" value="Plug_dom_sf"/>
</dbReference>
<comment type="similarity">
    <text evidence="8 9">Belongs to the TonB-dependent receptor family.</text>
</comment>
<dbReference type="SUPFAM" id="SSF49464">
    <property type="entry name" value="Carboxypeptidase regulatory domain-like"/>
    <property type="match status" value="1"/>
</dbReference>
<keyword evidence="2 8" id="KW-0813">Transport</keyword>
<evidence type="ECO:0000256" key="1">
    <source>
        <dbReference type="ARBA" id="ARBA00004571"/>
    </source>
</evidence>
<dbReference type="OrthoDB" id="9803050at2"/>
<dbReference type="Pfam" id="PF13715">
    <property type="entry name" value="CarbopepD_reg_2"/>
    <property type="match status" value="1"/>
</dbReference>
<dbReference type="Gene3D" id="2.60.40.1120">
    <property type="entry name" value="Carboxypeptidase-like, regulatory domain"/>
    <property type="match status" value="1"/>
</dbReference>
<evidence type="ECO:0000256" key="6">
    <source>
        <dbReference type="ARBA" id="ARBA00023136"/>
    </source>
</evidence>
<dbReference type="InterPro" id="IPR039426">
    <property type="entry name" value="TonB-dep_rcpt-like"/>
</dbReference>
<evidence type="ECO:0000256" key="7">
    <source>
        <dbReference type="ARBA" id="ARBA00023237"/>
    </source>
</evidence>
<dbReference type="Pfam" id="PF07715">
    <property type="entry name" value="Plug"/>
    <property type="match status" value="1"/>
</dbReference>
<dbReference type="Proteomes" id="UP000263900">
    <property type="component" value="Chromosome"/>
</dbReference>
<dbReference type="GO" id="GO:0009279">
    <property type="term" value="C:cell outer membrane"/>
    <property type="evidence" value="ECO:0007669"/>
    <property type="project" value="UniProtKB-SubCell"/>
</dbReference>
<reference evidence="12 13" key="1">
    <citation type="submission" date="2018-09" db="EMBL/GenBank/DDBJ databases">
        <title>Genome sequencing of strain 6GH32-13.</title>
        <authorList>
            <person name="Weon H.-Y."/>
            <person name="Heo J."/>
            <person name="Kwon S.-W."/>
        </authorList>
    </citation>
    <scope>NUCLEOTIDE SEQUENCE [LARGE SCALE GENOMIC DNA]</scope>
    <source>
        <strain evidence="12 13">5GH32-13</strain>
    </source>
</reference>
<keyword evidence="13" id="KW-1185">Reference proteome</keyword>
<dbReference type="AlphaFoldDB" id="A0A3B7MW35"/>
<evidence type="ECO:0000259" key="10">
    <source>
        <dbReference type="Pfam" id="PF00593"/>
    </source>
</evidence>
<accession>A0A3B7MW35</accession>
<dbReference type="Gene3D" id="2.170.130.10">
    <property type="entry name" value="TonB-dependent receptor, plug domain"/>
    <property type="match status" value="1"/>
</dbReference>
<keyword evidence="3 8" id="KW-1134">Transmembrane beta strand</keyword>
<evidence type="ECO:0000256" key="4">
    <source>
        <dbReference type="ARBA" id="ARBA00022692"/>
    </source>
</evidence>
<protein>
    <submittedName>
        <fullName evidence="12">TonB-dependent receptor</fullName>
    </submittedName>
</protein>
<dbReference type="EMBL" id="CP032157">
    <property type="protein sequence ID" value="AXY77216.1"/>
    <property type="molecule type" value="Genomic_DNA"/>
</dbReference>
<organism evidence="12 13">
    <name type="scientific">Paraflavitalea soli</name>
    <dbReference type="NCBI Taxonomy" id="2315862"/>
    <lineage>
        <taxon>Bacteria</taxon>
        <taxon>Pseudomonadati</taxon>
        <taxon>Bacteroidota</taxon>
        <taxon>Chitinophagia</taxon>
        <taxon>Chitinophagales</taxon>
        <taxon>Chitinophagaceae</taxon>
        <taxon>Paraflavitalea</taxon>
    </lineage>
</organism>
<dbReference type="InterPro" id="IPR036942">
    <property type="entry name" value="Beta-barrel_TonB_sf"/>
</dbReference>